<reference evidence="1 3" key="1">
    <citation type="submission" date="2018-06" db="EMBL/GenBank/DDBJ databases">
        <authorList>
            <consortium name="Pathogen Informatics"/>
            <person name="Doyle S."/>
        </authorList>
    </citation>
    <scope>NUCLEOTIDE SEQUENCE [LARGE SCALE GENOMIC DNA]</scope>
    <source>
        <strain evidence="1 3">NCTC8181</strain>
    </source>
</reference>
<evidence type="ECO:0000313" key="2">
    <source>
        <dbReference type="EMBL" id="SQA20105.1"/>
    </source>
</evidence>
<accession>A0A7Z7K9Y5</accession>
<sequence length="49" mass="5890">MKVRTIQRFEDYKEEVIREIGDVFVVNKNRFKEIDDKLPGFIEEVSDDV</sequence>
<dbReference type="AlphaFoldDB" id="A0A7Z7K9Y5"/>
<dbReference type="RefSeq" id="WP_000868405.1">
    <property type="nucleotide sequence ID" value="NZ_CAACXY010000005.1"/>
</dbReference>
<organism evidence="1 3">
    <name type="scientific">Streptococcus agalactiae</name>
    <dbReference type="NCBI Taxonomy" id="1311"/>
    <lineage>
        <taxon>Bacteria</taxon>
        <taxon>Bacillati</taxon>
        <taxon>Bacillota</taxon>
        <taxon>Bacilli</taxon>
        <taxon>Lactobacillales</taxon>
        <taxon>Streptococcaceae</taxon>
        <taxon>Streptococcus</taxon>
    </lineage>
</organism>
<dbReference type="Proteomes" id="UP000250200">
    <property type="component" value="Unassembled WGS sequence"/>
</dbReference>
<protein>
    <submittedName>
        <fullName evidence="1">Uncharacterized protein</fullName>
    </submittedName>
</protein>
<evidence type="ECO:0000313" key="1">
    <source>
        <dbReference type="EMBL" id="SQA19294.1"/>
    </source>
</evidence>
<proteinExistence type="predicted"/>
<evidence type="ECO:0000313" key="3">
    <source>
        <dbReference type="Proteomes" id="UP000250200"/>
    </source>
</evidence>
<name>A0A7Z7K9Y5_STRAG</name>
<comment type="caution">
    <text evidence="1">The sequence shown here is derived from an EMBL/GenBank/DDBJ whole genome shotgun (WGS) entry which is preliminary data.</text>
</comment>
<dbReference type="EMBL" id="UAVB01000001">
    <property type="protein sequence ID" value="SQA19294.1"/>
    <property type="molecule type" value="Genomic_DNA"/>
</dbReference>
<gene>
    <name evidence="1" type="ORF">NCTC8181_02361</name>
    <name evidence="2" type="ORF">NCTC8181_02455</name>
</gene>
<dbReference type="EMBL" id="UAVB01000003">
    <property type="protein sequence ID" value="SQA20105.1"/>
    <property type="molecule type" value="Genomic_DNA"/>
</dbReference>